<accession>A0AAV7U638</accession>
<dbReference type="EMBL" id="JANPWB010000005">
    <property type="protein sequence ID" value="KAJ1184280.1"/>
    <property type="molecule type" value="Genomic_DNA"/>
</dbReference>
<organism evidence="1 2">
    <name type="scientific">Pleurodeles waltl</name>
    <name type="common">Iberian ribbed newt</name>
    <dbReference type="NCBI Taxonomy" id="8319"/>
    <lineage>
        <taxon>Eukaryota</taxon>
        <taxon>Metazoa</taxon>
        <taxon>Chordata</taxon>
        <taxon>Craniata</taxon>
        <taxon>Vertebrata</taxon>
        <taxon>Euteleostomi</taxon>
        <taxon>Amphibia</taxon>
        <taxon>Batrachia</taxon>
        <taxon>Caudata</taxon>
        <taxon>Salamandroidea</taxon>
        <taxon>Salamandridae</taxon>
        <taxon>Pleurodelinae</taxon>
        <taxon>Pleurodeles</taxon>
    </lineage>
</organism>
<dbReference type="AlphaFoldDB" id="A0AAV7U638"/>
<evidence type="ECO:0000313" key="1">
    <source>
        <dbReference type="EMBL" id="KAJ1184280.1"/>
    </source>
</evidence>
<keyword evidence="2" id="KW-1185">Reference proteome</keyword>
<comment type="caution">
    <text evidence="1">The sequence shown here is derived from an EMBL/GenBank/DDBJ whole genome shotgun (WGS) entry which is preliminary data.</text>
</comment>
<reference evidence="1" key="1">
    <citation type="journal article" date="2022" name="bioRxiv">
        <title>Sequencing and chromosome-scale assembly of the giantPleurodeles waltlgenome.</title>
        <authorList>
            <person name="Brown T."/>
            <person name="Elewa A."/>
            <person name="Iarovenko S."/>
            <person name="Subramanian E."/>
            <person name="Araus A.J."/>
            <person name="Petzold A."/>
            <person name="Susuki M."/>
            <person name="Suzuki K.-i.T."/>
            <person name="Hayashi T."/>
            <person name="Toyoda A."/>
            <person name="Oliveira C."/>
            <person name="Osipova E."/>
            <person name="Leigh N.D."/>
            <person name="Simon A."/>
            <person name="Yun M.H."/>
        </authorList>
    </citation>
    <scope>NUCLEOTIDE SEQUENCE</scope>
    <source>
        <strain evidence="1">20211129_DDA</strain>
        <tissue evidence="1">Liver</tissue>
    </source>
</reference>
<proteinExistence type="predicted"/>
<protein>
    <submittedName>
        <fullName evidence="1">Uncharacterized protein</fullName>
    </submittedName>
</protein>
<sequence>MSRHPRISFTAKPSLAEECIHFIFAQARPPAVPFEAIIKATATDATLQDVTRSIRTNWWGQVEKPNSNRFLDIKELTSFGEISHSALGIARSPEAAEKPVLFWDGGHGAKIIKQRSCFGRRHLIKDARLPLQPFGWEPQAARRGPRG</sequence>
<evidence type="ECO:0000313" key="2">
    <source>
        <dbReference type="Proteomes" id="UP001066276"/>
    </source>
</evidence>
<name>A0AAV7U638_PLEWA</name>
<gene>
    <name evidence="1" type="ORF">NDU88_001088</name>
</gene>
<dbReference type="Proteomes" id="UP001066276">
    <property type="component" value="Chromosome 3_1"/>
</dbReference>